<dbReference type="PANTHER" id="PTHR16852:SF2">
    <property type="entry name" value="GTP CYCLOHYDROLASE 1 FEEDBACK REGULATORY PROTEIN"/>
    <property type="match status" value="1"/>
</dbReference>
<gene>
    <name evidence="9" type="ORF">QR680_003683</name>
</gene>
<evidence type="ECO:0000256" key="1">
    <source>
        <dbReference type="ARBA" id="ARBA00004126"/>
    </source>
</evidence>
<dbReference type="GO" id="GO:0005829">
    <property type="term" value="C:cytosol"/>
    <property type="evidence" value="ECO:0007669"/>
    <property type="project" value="UniProtKB-SubCell"/>
</dbReference>
<dbReference type="GO" id="GO:0031965">
    <property type="term" value="C:nuclear membrane"/>
    <property type="evidence" value="ECO:0007669"/>
    <property type="project" value="UniProtKB-SubCell"/>
</dbReference>
<protein>
    <recommendedName>
        <fullName evidence="4">GTP cyclohydrolase 1 feedback regulatory protein</fullName>
    </recommendedName>
    <alternativeName>
        <fullName evidence="8">GTP cyclohydrolase I feedback regulatory protein</fullName>
    </alternativeName>
</protein>
<dbReference type="SUPFAM" id="SSF69761">
    <property type="entry name" value="GTP cyclohydrolase I feedback regulatory protein, GFRP"/>
    <property type="match status" value="1"/>
</dbReference>
<dbReference type="InterPro" id="IPR036717">
    <property type="entry name" value="GFRP_sf"/>
</dbReference>
<proteinExistence type="inferred from homology"/>
<comment type="caution">
    <text evidence="9">The sequence shown here is derived from an EMBL/GenBank/DDBJ whole genome shotgun (WGS) entry which is preliminary data.</text>
</comment>
<evidence type="ECO:0000313" key="9">
    <source>
        <dbReference type="EMBL" id="KAK0407938.1"/>
    </source>
</evidence>
<dbReference type="GO" id="GO:0009890">
    <property type="term" value="P:negative regulation of biosynthetic process"/>
    <property type="evidence" value="ECO:0007669"/>
    <property type="project" value="InterPro"/>
</dbReference>
<dbReference type="GO" id="GO:0044549">
    <property type="term" value="F:GTP cyclohydrolase binding"/>
    <property type="evidence" value="ECO:0007669"/>
    <property type="project" value="TreeGrafter"/>
</dbReference>
<comment type="subcellular location">
    <subcellularLocation>
        <location evidence="2">Cytoplasm</location>
        <location evidence="2">Cytosol</location>
    </subcellularLocation>
    <subcellularLocation>
        <location evidence="1">Nucleus membrane</location>
    </subcellularLocation>
</comment>
<dbReference type="Proteomes" id="UP001175271">
    <property type="component" value="Unassembled WGS sequence"/>
</dbReference>
<accession>A0AA39HNE5</accession>
<evidence type="ECO:0000313" key="10">
    <source>
        <dbReference type="Proteomes" id="UP001175271"/>
    </source>
</evidence>
<dbReference type="Pfam" id="PF06399">
    <property type="entry name" value="GFRP"/>
    <property type="match status" value="1"/>
</dbReference>
<name>A0AA39HNE5_9BILA</name>
<organism evidence="9 10">
    <name type="scientific">Steinernema hermaphroditum</name>
    <dbReference type="NCBI Taxonomy" id="289476"/>
    <lineage>
        <taxon>Eukaryota</taxon>
        <taxon>Metazoa</taxon>
        <taxon>Ecdysozoa</taxon>
        <taxon>Nematoda</taxon>
        <taxon>Chromadorea</taxon>
        <taxon>Rhabditida</taxon>
        <taxon>Tylenchina</taxon>
        <taxon>Panagrolaimomorpha</taxon>
        <taxon>Strongyloidoidea</taxon>
        <taxon>Steinernematidae</taxon>
        <taxon>Steinernema</taxon>
    </lineage>
</organism>
<dbReference type="Gene3D" id="3.30.1410.10">
    <property type="entry name" value="GTP cyclohydrolase I feedback regulatory protein GFRP"/>
    <property type="match status" value="1"/>
</dbReference>
<evidence type="ECO:0000256" key="7">
    <source>
        <dbReference type="ARBA" id="ARBA00023242"/>
    </source>
</evidence>
<dbReference type="PANTHER" id="PTHR16852">
    <property type="entry name" value="GTP CYCLOHYDROLASE 1 FEEDBACK REGULATORY PROTEIN"/>
    <property type="match status" value="1"/>
</dbReference>
<evidence type="ECO:0000256" key="4">
    <source>
        <dbReference type="ARBA" id="ARBA00020099"/>
    </source>
</evidence>
<dbReference type="AlphaFoldDB" id="A0AA39HNE5"/>
<keyword evidence="10" id="KW-1185">Reference proteome</keyword>
<keyword evidence="7" id="KW-0539">Nucleus</keyword>
<evidence type="ECO:0000256" key="3">
    <source>
        <dbReference type="ARBA" id="ARBA00007605"/>
    </source>
</evidence>
<evidence type="ECO:0000256" key="5">
    <source>
        <dbReference type="ARBA" id="ARBA00022490"/>
    </source>
</evidence>
<keyword evidence="6" id="KW-0472">Membrane</keyword>
<evidence type="ECO:0000256" key="6">
    <source>
        <dbReference type="ARBA" id="ARBA00023136"/>
    </source>
</evidence>
<reference evidence="9" key="1">
    <citation type="submission" date="2023-06" db="EMBL/GenBank/DDBJ databases">
        <title>Genomic analysis of the entomopathogenic nematode Steinernema hermaphroditum.</title>
        <authorList>
            <person name="Schwarz E.M."/>
            <person name="Heppert J.K."/>
            <person name="Baniya A."/>
            <person name="Schwartz H.T."/>
            <person name="Tan C.-H."/>
            <person name="Antoshechkin I."/>
            <person name="Sternberg P.W."/>
            <person name="Goodrich-Blair H."/>
            <person name="Dillman A.R."/>
        </authorList>
    </citation>
    <scope>NUCLEOTIDE SEQUENCE</scope>
    <source>
        <strain evidence="9">PS9179</strain>
        <tissue evidence="9">Whole animal</tissue>
    </source>
</reference>
<comment type="similarity">
    <text evidence="3">Belongs to the GFRP family.</text>
</comment>
<evidence type="ECO:0000256" key="8">
    <source>
        <dbReference type="ARBA" id="ARBA00032599"/>
    </source>
</evidence>
<sequence>MQETPEYVLISTQTRLECGPTMVGDADSDPELMYFLEAKKVVRLGNRYAEYVTDLHPRIVLNRLGERGFRVVGMAGIGQTCVWTCVRDPQPSNSTA</sequence>
<dbReference type="FunFam" id="3.30.1410.10:FF:000001">
    <property type="entry name" value="GTP cyclohydrolase 1 feedback regulatory protein"/>
    <property type="match status" value="1"/>
</dbReference>
<dbReference type="EMBL" id="JAUCMV010000003">
    <property type="protein sequence ID" value="KAK0407938.1"/>
    <property type="molecule type" value="Genomic_DNA"/>
</dbReference>
<keyword evidence="5" id="KW-0963">Cytoplasm</keyword>
<evidence type="ECO:0000256" key="2">
    <source>
        <dbReference type="ARBA" id="ARBA00004514"/>
    </source>
</evidence>
<dbReference type="InterPro" id="IPR009112">
    <property type="entry name" value="GTP_CycHdrlase_I_reg"/>
</dbReference>